<evidence type="ECO:0000313" key="1">
    <source>
        <dbReference type="EMBL" id="GAG06484.1"/>
    </source>
</evidence>
<proteinExistence type="predicted"/>
<accession>X0UL13</accession>
<reference evidence="1" key="1">
    <citation type="journal article" date="2014" name="Front. Microbiol.">
        <title>High frequency of phylogenetically diverse reductive dehalogenase-homologous genes in deep subseafloor sedimentary metagenomes.</title>
        <authorList>
            <person name="Kawai M."/>
            <person name="Futagami T."/>
            <person name="Toyoda A."/>
            <person name="Takaki Y."/>
            <person name="Nishi S."/>
            <person name="Hori S."/>
            <person name="Arai W."/>
            <person name="Tsubouchi T."/>
            <person name="Morono Y."/>
            <person name="Uchiyama I."/>
            <person name="Ito T."/>
            <person name="Fujiyama A."/>
            <person name="Inagaki F."/>
            <person name="Takami H."/>
        </authorList>
    </citation>
    <scope>NUCLEOTIDE SEQUENCE</scope>
    <source>
        <strain evidence="1">Expedition CK06-06</strain>
    </source>
</reference>
<comment type="caution">
    <text evidence="1">The sequence shown here is derived from an EMBL/GenBank/DDBJ whole genome shotgun (WGS) entry which is preliminary data.</text>
</comment>
<protein>
    <submittedName>
        <fullName evidence="1">Uncharacterized protein</fullName>
    </submittedName>
</protein>
<dbReference type="AlphaFoldDB" id="X0UL13"/>
<gene>
    <name evidence="1" type="ORF">S01H1_42401</name>
</gene>
<dbReference type="EMBL" id="BARS01026966">
    <property type="protein sequence ID" value="GAG06484.1"/>
    <property type="molecule type" value="Genomic_DNA"/>
</dbReference>
<organism evidence="1">
    <name type="scientific">marine sediment metagenome</name>
    <dbReference type="NCBI Taxonomy" id="412755"/>
    <lineage>
        <taxon>unclassified sequences</taxon>
        <taxon>metagenomes</taxon>
        <taxon>ecological metagenomes</taxon>
    </lineage>
</organism>
<sequence length="36" mass="4389">FHVVVSLDEQNQKGYIITTYEPTLDKFESDFKKRRR</sequence>
<name>X0UL13_9ZZZZ</name>
<feature type="non-terminal residue" evidence="1">
    <location>
        <position position="1"/>
    </location>
</feature>